<protein>
    <submittedName>
        <fullName evidence="2">Uncharacterized protein</fullName>
    </submittedName>
</protein>
<comment type="caution">
    <text evidence="2">The sequence shown here is derived from an EMBL/GenBank/DDBJ whole genome shotgun (WGS) entry which is preliminary data.</text>
</comment>
<dbReference type="EMBL" id="BAABJI010000001">
    <property type="protein sequence ID" value="GAA4905820.1"/>
    <property type="molecule type" value="Genomic_DNA"/>
</dbReference>
<accession>A0ABP9FUC8</accession>
<sequence length="62" mass="6938">MAMKVEIEATTKQFDKLLQIIDSEPELESLKQQLINGKALADDSQVGEVPHEGDNAIIKRME</sequence>
<evidence type="ECO:0000313" key="3">
    <source>
        <dbReference type="Proteomes" id="UP001501436"/>
    </source>
</evidence>
<proteinExistence type="predicted"/>
<name>A0ABP9FUC8_9SPHI</name>
<evidence type="ECO:0000313" key="2">
    <source>
        <dbReference type="EMBL" id="GAA4905820.1"/>
    </source>
</evidence>
<organism evidence="2 3">
    <name type="scientific">Mucilaginibacter defluvii</name>
    <dbReference type="NCBI Taxonomy" id="1196019"/>
    <lineage>
        <taxon>Bacteria</taxon>
        <taxon>Pseudomonadati</taxon>
        <taxon>Bacteroidota</taxon>
        <taxon>Sphingobacteriia</taxon>
        <taxon>Sphingobacteriales</taxon>
        <taxon>Sphingobacteriaceae</taxon>
        <taxon>Mucilaginibacter</taxon>
    </lineage>
</organism>
<evidence type="ECO:0000256" key="1">
    <source>
        <dbReference type="SAM" id="MobiDB-lite"/>
    </source>
</evidence>
<gene>
    <name evidence="2" type="ORF">GCM10023313_05620</name>
</gene>
<dbReference type="Proteomes" id="UP001501436">
    <property type="component" value="Unassembled WGS sequence"/>
</dbReference>
<feature type="compositionally biased region" description="Basic and acidic residues" evidence="1">
    <location>
        <begin position="49"/>
        <end position="62"/>
    </location>
</feature>
<feature type="region of interest" description="Disordered" evidence="1">
    <location>
        <begin position="43"/>
        <end position="62"/>
    </location>
</feature>
<reference evidence="3" key="1">
    <citation type="journal article" date="2019" name="Int. J. Syst. Evol. Microbiol.">
        <title>The Global Catalogue of Microorganisms (GCM) 10K type strain sequencing project: providing services to taxonomists for standard genome sequencing and annotation.</title>
        <authorList>
            <consortium name="The Broad Institute Genomics Platform"/>
            <consortium name="The Broad Institute Genome Sequencing Center for Infectious Disease"/>
            <person name="Wu L."/>
            <person name="Ma J."/>
        </authorList>
    </citation>
    <scope>NUCLEOTIDE SEQUENCE [LARGE SCALE GENOMIC DNA]</scope>
    <source>
        <strain evidence="3">JCM 18283</strain>
    </source>
</reference>
<keyword evidence="3" id="KW-1185">Reference proteome</keyword>